<name>A0ABR2XWN5_9PEZI</name>
<keyword evidence="3" id="KW-0812">Transmembrane</keyword>
<dbReference type="Pfam" id="PF00106">
    <property type="entry name" value="adh_short"/>
    <property type="match status" value="1"/>
</dbReference>
<gene>
    <name evidence="4" type="ORF">SCAR479_05200</name>
</gene>
<keyword evidence="3" id="KW-0472">Membrane</keyword>
<reference evidence="4 5" key="1">
    <citation type="submission" date="2024-02" db="EMBL/GenBank/DDBJ databases">
        <title>First draft genome assembly of two strains of Seiridium cardinale.</title>
        <authorList>
            <person name="Emiliani G."/>
            <person name="Scali E."/>
        </authorList>
    </citation>
    <scope>NUCLEOTIDE SEQUENCE [LARGE SCALE GENOMIC DNA]</scope>
    <source>
        <strain evidence="4 5">BM-138-000479</strain>
    </source>
</reference>
<feature type="transmembrane region" description="Helical" evidence="3">
    <location>
        <begin position="533"/>
        <end position="554"/>
    </location>
</feature>
<feature type="transmembrane region" description="Helical" evidence="3">
    <location>
        <begin position="621"/>
        <end position="643"/>
    </location>
</feature>
<evidence type="ECO:0000256" key="3">
    <source>
        <dbReference type="SAM" id="Phobius"/>
    </source>
</evidence>
<dbReference type="InterPro" id="IPR020904">
    <property type="entry name" value="Sc_DH/Rdtase_CS"/>
</dbReference>
<feature type="transmembrane region" description="Helical" evidence="3">
    <location>
        <begin position="701"/>
        <end position="718"/>
    </location>
</feature>
<feature type="transmembrane region" description="Helical" evidence="3">
    <location>
        <begin position="774"/>
        <end position="793"/>
    </location>
</feature>
<evidence type="ECO:0000313" key="4">
    <source>
        <dbReference type="EMBL" id="KAK9778230.1"/>
    </source>
</evidence>
<accession>A0ABR2XWN5</accession>
<protein>
    <recommendedName>
        <fullName evidence="6">Major facilitator superfamily (MFS) profile domain-containing protein</fullName>
    </recommendedName>
</protein>
<keyword evidence="5" id="KW-1185">Reference proteome</keyword>
<feature type="transmembrane region" description="Helical" evidence="3">
    <location>
        <begin position="456"/>
        <end position="480"/>
    </location>
</feature>
<dbReference type="PROSITE" id="PS00061">
    <property type="entry name" value="ADH_SHORT"/>
    <property type="match status" value="1"/>
</dbReference>
<dbReference type="SUPFAM" id="SSF103473">
    <property type="entry name" value="MFS general substrate transporter"/>
    <property type="match status" value="1"/>
</dbReference>
<dbReference type="Pfam" id="PF06609">
    <property type="entry name" value="TRI12"/>
    <property type="match status" value="1"/>
</dbReference>
<comment type="caution">
    <text evidence="4">The sequence shown here is derived from an EMBL/GenBank/DDBJ whole genome shotgun (WGS) entry which is preliminary data.</text>
</comment>
<keyword evidence="1" id="KW-0813">Transport</keyword>
<dbReference type="Gene3D" id="1.20.1250.20">
    <property type="entry name" value="MFS general substrate transporter like domains"/>
    <property type="match status" value="2"/>
</dbReference>
<dbReference type="SUPFAM" id="SSF51735">
    <property type="entry name" value="NAD(P)-binding Rossmann-fold domains"/>
    <property type="match status" value="1"/>
</dbReference>
<dbReference type="Gene3D" id="3.40.50.720">
    <property type="entry name" value="NAD(P)-binding Rossmann-like Domain"/>
    <property type="match status" value="1"/>
</dbReference>
<dbReference type="InterPro" id="IPR036291">
    <property type="entry name" value="NAD(P)-bd_dom_sf"/>
</dbReference>
<dbReference type="InterPro" id="IPR036259">
    <property type="entry name" value="MFS_trans_sf"/>
</dbReference>
<dbReference type="PRINTS" id="PR00080">
    <property type="entry name" value="SDRFAMILY"/>
</dbReference>
<dbReference type="PRINTS" id="PR00081">
    <property type="entry name" value="GDHRDH"/>
</dbReference>
<dbReference type="PANTHER" id="PTHR43975:SF2">
    <property type="entry name" value="EG:BACR7A4.14 PROTEIN-RELATED"/>
    <property type="match status" value="1"/>
</dbReference>
<feature type="transmembrane region" description="Helical" evidence="3">
    <location>
        <begin position="566"/>
        <end position="588"/>
    </location>
</feature>
<dbReference type="Proteomes" id="UP001465668">
    <property type="component" value="Unassembled WGS sequence"/>
</dbReference>
<evidence type="ECO:0000256" key="2">
    <source>
        <dbReference type="ARBA" id="ARBA00022857"/>
    </source>
</evidence>
<feature type="transmembrane region" description="Helical" evidence="3">
    <location>
        <begin position="649"/>
        <end position="669"/>
    </location>
</feature>
<evidence type="ECO:0000256" key="1">
    <source>
        <dbReference type="ARBA" id="ARBA00022448"/>
    </source>
</evidence>
<dbReference type="CDD" id="cd05233">
    <property type="entry name" value="SDR_c"/>
    <property type="match status" value="1"/>
</dbReference>
<sequence length="827" mass="88585">MSKPEFTLRTGIYDAIAPEKFHGQLRSKVAVVTGSSRGIGREVALALAKSGASVAVTGRSDIEVKEAASIIINEIGSTQGNKVVAVVGDVCSEQDTDRLLETVESTLGPVDILICNAGINTFMPFHMTDPSEWWRQMEVNVKGPTELTRKILPAMKVRNTGTIIFVSSRAAAADLPWAAAYSCSKTAITRFAGVLQRELDILQSFENEKNGISVFSLHPGEVKTKLHQTAFPEKTKKEAPYVIEHMEKMAKMHPDFKAETPAWTCVYLAAGHGQALEGRLVDSTRDIEEVKAYVLSSSRPKITNALNHARASEKPINLGGAPVVPAWQLEVHFMVAESEDEPQSPYELGWRTILAVLALAMGNVCAALANTTNTTIKFQVATLARSPADASLASWIANGNFLCSLALGPIFGSLGDRVGSCVSGSSHTLRDIVGGNVLTGIANAGCEIIPNKLRPWALGVSQAMASAFVVLGTFMAAAMVRDNTGGHGGWRWAYYFNGIIYGFTAVAISLTYFPPPPRLSRKQKVFPDILTKVDYTGILILTGAFTSLVIGVTWGGSTYPWNDGRIIATLVVGCVGLLGFGLFEGFVVKEGILDHRLFKTRNFPILLVEIFDLFTQDAVEVAIILSPFLVISTFGCIPAGWAMARTKSYRLLLVLALFWCSLFAGLMGLTDSSRLSWAYGFSSMLGLGTAVTTTIPSADFAFLPVVALGLSVPSYLLGTAATISVSCRALGGIIGITIFTAVYNNKYASYVGPELVSAPVDASRLAQSADAWKYVWVVVACIVAANGIAACGLESVKPMMNGHVESALENKALPVAVESDSDRTNSR</sequence>
<evidence type="ECO:0000313" key="5">
    <source>
        <dbReference type="Proteomes" id="UP001465668"/>
    </source>
</evidence>
<feature type="transmembrane region" description="Helical" evidence="3">
    <location>
        <begin position="492"/>
        <end position="513"/>
    </location>
</feature>
<keyword evidence="3" id="KW-1133">Transmembrane helix</keyword>
<dbReference type="InterPro" id="IPR002347">
    <property type="entry name" value="SDR_fam"/>
</dbReference>
<evidence type="ECO:0008006" key="6">
    <source>
        <dbReference type="Google" id="ProtNLM"/>
    </source>
</evidence>
<keyword evidence="2" id="KW-0521">NADP</keyword>
<feature type="transmembrane region" description="Helical" evidence="3">
    <location>
        <begin position="725"/>
        <end position="743"/>
    </location>
</feature>
<dbReference type="EMBL" id="JARVKM010000017">
    <property type="protein sequence ID" value="KAK9778230.1"/>
    <property type="molecule type" value="Genomic_DNA"/>
</dbReference>
<proteinExistence type="predicted"/>
<organism evidence="4 5">
    <name type="scientific">Seiridium cardinale</name>
    <dbReference type="NCBI Taxonomy" id="138064"/>
    <lineage>
        <taxon>Eukaryota</taxon>
        <taxon>Fungi</taxon>
        <taxon>Dikarya</taxon>
        <taxon>Ascomycota</taxon>
        <taxon>Pezizomycotina</taxon>
        <taxon>Sordariomycetes</taxon>
        <taxon>Xylariomycetidae</taxon>
        <taxon>Amphisphaeriales</taxon>
        <taxon>Sporocadaceae</taxon>
        <taxon>Seiridium</taxon>
    </lineage>
</organism>
<dbReference type="InterPro" id="IPR010573">
    <property type="entry name" value="MFS_Str1/Tri12-like"/>
</dbReference>
<dbReference type="PANTHER" id="PTHR43975">
    <property type="entry name" value="ZGC:101858"/>
    <property type="match status" value="1"/>
</dbReference>